<evidence type="ECO:0000256" key="4">
    <source>
        <dbReference type="ARBA" id="ARBA00022679"/>
    </source>
</evidence>
<evidence type="ECO:0000313" key="7">
    <source>
        <dbReference type="EMBL" id="MDK2125428.1"/>
    </source>
</evidence>
<dbReference type="CDD" id="cd00609">
    <property type="entry name" value="AAT_like"/>
    <property type="match status" value="1"/>
</dbReference>
<dbReference type="InterPro" id="IPR015421">
    <property type="entry name" value="PyrdxlP-dep_Trfase_major"/>
</dbReference>
<accession>A0ABT7DZF1</accession>
<dbReference type="PANTHER" id="PTHR42790:SF19">
    <property type="entry name" value="KYNURENINE_ALPHA-AMINOADIPATE AMINOTRANSFERASE, MITOCHONDRIAL"/>
    <property type="match status" value="1"/>
</dbReference>
<dbReference type="GO" id="GO:0008483">
    <property type="term" value="F:transaminase activity"/>
    <property type="evidence" value="ECO:0007669"/>
    <property type="project" value="UniProtKB-KW"/>
</dbReference>
<comment type="caution">
    <text evidence="7">The sequence shown here is derived from an EMBL/GenBank/DDBJ whole genome shotgun (WGS) entry which is preliminary data.</text>
</comment>
<dbReference type="Gene3D" id="3.40.640.10">
    <property type="entry name" value="Type I PLP-dependent aspartate aminotransferase-like (Major domain)"/>
    <property type="match status" value="1"/>
</dbReference>
<keyword evidence="3 7" id="KW-0032">Aminotransferase</keyword>
<dbReference type="Proteomes" id="UP001172778">
    <property type="component" value="Unassembled WGS sequence"/>
</dbReference>
<reference evidence="7" key="1">
    <citation type="submission" date="2023-03" db="EMBL/GenBank/DDBJ databases">
        <title>Chitinimonas shenzhenensis gen. nov., sp. nov., a novel member of family Burkholderiaceae isolated from activated sludge collected in Shen Zhen, China.</title>
        <authorList>
            <person name="Wang X."/>
        </authorList>
    </citation>
    <scope>NUCLEOTIDE SEQUENCE</scope>
    <source>
        <strain evidence="7">DQS-5</strain>
    </source>
</reference>
<dbReference type="SUPFAM" id="SSF53383">
    <property type="entry name" value="PLP-dependent transferases"/>
    <property type="match status" value="1"/>
</dbReference>
<dbReference type="Pfam" id="PF00155">
    <property type="entry name" value="Aminotran_1_2"/>
    <property type="match status" value="1"/>
</dbReference>
<dbReference type="InterPro" id="IPR004839">
    <property type="entry name" value="Aminotransferase_I/II_large"/>
</dbReference>
<evidence type="ECO:0000256" key="1">
    <source>
        <dbReference type="ARBA" id="ARBA00001933"/>
    </source>
</evidence>
<organism evidence="7 8">
    <name type="scientific">Parachitinimonas caeni</name>
    <dbReference type="NCBI Taxonomy" id="3031301"/>
    <lineage>
        <taxon>Bacteria</taxon>
        <taxon>Pseudomonadati</taxon>
        <taxon>Pseudomonadota</taxon>
        <taxon>Betaproteobacteria</taxon>
        <taxon>Neisseriales</taxon>
        <taxon>Chitinibacteraceae</taxon>
        <taxon>Parachitinimonas</taxon>
    </lineage>
</organism>
<comment type="cofactor">
    <cofactor evidence="1">
        <name>pyridoxal 5'-phosphate</name>
        <dbReference type="ChEBI" id="CHEBI:597326"/>
    </cofactor>
</comment>
<evidence type="ECO:0000313" key="8">
    <source>
        <dbReference type="Proteomes" id="UP001172778"/>
    </source>
</evidence>
<feature type="domain" description="Aminotransferase class I/classII large" evidence="6">
    <location>
        <begin position="57"/>
        <end position="398"/>
    </location>
</feature>
<proteinExistence type="predicted"/>
<sequence>MCAAITDTMNLLNEATRRYPAAISFLAGRPPQHSVDAMPATGWLQHFIEHSHATPAGRQQQWTELGQYSDTNGVVREHVARYLQQAGFAGAEAASCLISNGAQEAMAICLAGLAGRDKVAFAPDPCYVGFAGAADAMGVALETALDDAQFLDRLQARLEGPGKPIGCVYVIPDFANPSTRVMTLAERQRLLAMAAQYDFFIVEDAAYRQYRYEGTQLPAIKQLDQQGRVVYIESFAKSVLPGLRLAVLLADHQDAQGTRLAQRLSSIKSYLSVATSPITQAMLAGLLQQEAYSLERWIAPRRNQLAANRDALVAALIRHFGPSGQRGIRWQIPEGGFFLALDLPFEFGQVEFECCMSQHQVLVMPMQAFSTVGNQTRQIRLAFSNADADTIERGVERLARFIETKLAVAEVV</sequence>
<evidence type="ECO:0000256" key="2">
    <source>
        <dbReference type="ARBA" id="ARBA00021531"/>
    </source>
</evidence>
<keyword evidence="4" id="KW-0808">Transferase</keyword>
<name>A0ABT7DZF1_9NEIS</name>
<evidence type="ECO:0000259" key="6">
    <source>
        <dbReference type="Pfam" id="PF00155"/>
    </source>
</evidence>
<dbReference type="InterPro" id="IPR050859">
    <property type="entry name" value="Class-I_PLP-dep_aminotransf"/>
</dbReference>
<dbReference type="Gene3D" id="3.90.1150.10">
    <property type="entry name" value="Aspartate Aminotransferase, domain 1"/>
    <property type="match status" value="1"/>
</dbReference>
<dbReference type="InterPro" id="IPR015424">
    <property type="entry name" value="PyrdxlP-dep_Trfase"/>
</dbReference>
<dbReference type="PANTHER" id="PTHR42790">
    <property type="entry name" value="AMINOTRANSFERASE"/>
    <property type="match status" value="1"/>
</dbReference>
<gene>
    <name evidence="7" type="ORF">PZA18_15340</name>
</gene>
<dbReference type="EMBL" id="JARRAF010000019">
    <property type="protein sequence ID" value="MDK2125428.1"/>
    <property type="molecule type" value="Genomic_DNA"/>
</dbReference>
<evidence type="ECO:0000256" key="5">
    <source>
        <dbReference type="ARBA" id="ARBA00022898"/>
    </source>
</evidence>
<protein>
    <recommendedName>
        <fullName evidence="2">Putative 8-amino-7-oxononanoate synthase</fullName>
    </recommendedName>
</protein>
<dbReference type="InterPro" id="IPR015422">
    <property type="entry name" value="PyrdxlP-dep_Trfase_small"/>
</dbReference>
<keyword evidence="8" id="KW-1185">Reference proteome</keyword>
<dbReference type="RefSeq" id="WP_284101739.1">
    <property type="nucleotide sequence ID" value="NZ_JARRAF010000019.1"/>
</dbReference>
<keyword evidence="5" id="KW-0663">Pyridoxal phosphate</keyword>
<evidence type="ECO:0000256" key="3">
    <source>
        <dbReference type="ARBA" id="ARBA00022576"/>
    </source>
</evidence>